<evidence type="ECO:0000259" key="2">
    <source>
        <dbReference type="Pfam" id="PF12229"/>
    </source>
</evidence>
<dbReference type="PANTHER" id="PTHR35788">
    <property type="entry name" value="EXPORTED PROTEIN-RELATED"/>
    <property type="match status" value="1"/>
</dbReference>
<name>I1D837_9PSEU</name>
<dbReference type="HOGENOM" id="CLU_044586_0_0_11"/>
<dbReference type="PANTHER" id="PTHR35788:SF1">
    <property type="entry name" value="EXPORTED PROTEIN"/>
    <property type="match status" value="1"/>
</dbReference>
<dbReference type="InterPro" id="IPR052913">
    <property type="entry name" value="Glycopeptide_resist_protein"/>
</dbReference>
<protein>
    <submittedName>
        <fullName evidence="3">Putative vancomycin resistance protein</fullName>
    </submittedName>
</protein>
<dbReference type="Pfam" id="PF12229">
    <property type="entry name" value="PG_binding_4"/>
    <property type="match status" value="1"/>
</dbReference>
<evidence type="ECO:0000313" key="4">
    <source>
        <dbReference type="Proteomes" id="UP000005087"/>
    </source>
</evidence>
<feature type="domain" description="YoaR-like putative peptidoglycan binding" evidence="2">
    <location>
        <begin position="298"/>
        <end position="352"/>
    </location>
</feature>
<dbReference type="AlphaFoldDB" id="I1D837"/>
<keyword evidence="4" id="KW-1185">Reference proteome</keyword>
<keyword evidence="1" id="KW-0472">Membrane</keyword>
<sequence length="488" mass="51065">MGGPDDGEGTTSETDVIDEFLPEEGTRDWGRASPGIRWRRGVGNALMAFGVIIGLLAVVYVVDLVAGIGDVPRGVTVAGVDIGGLDKQEAEAELRRELGPRVTRPVELRAAGIDVSLDPVEAGLGVDWTATVEQAGGQPWLPWDRLAALFGGREVPLVTTVEEKALKAALDRVARERVNRPALDGGIVLRPVEGEHDDGGVSARVIEPKAGTRMTDLDAAVAAVRAHWPSLSRIELPVEVLRPRLTSEAVHAVLEDTVRPLLDGPVLVRGDGAESVLLPEDIHKALGFEIRDDGGSASLAVTLDHAVLSSAVRGELGPTERPARDAALVFRNGAPVVVPSVRGTRIDWERTFAGMTQTLATAPPDQREIMVLYDAVEPAVTTEDIRGLGIEEIVATTTASGHAPADLAGADVAAGQLSGVVVRPGETLDPRAYGAPPPLAAALEEAGEQAGLSVGEGGILTNDTKTAVAVDVRSLSSTVRVTLWGSHS</sequence>
<keyword evidence="1" id="KW-0812">Transmembrane</keyword>
<organism evidence="3 4">
    <name type="scientific">Saccharomonospora glauca K62</name>
    <dbReference type="NCBI Taxonomy" id="928724"/>
    <lineage>
        <taxon>Bacteria</taxon>
        <taxon>Bacillati</taxon>
        <taxon>Actinomycetota</taxon>
        <taxon>Actinomycetes</taxon>
        <taxon>Pseudonocardiales</taxon>
        <taxon>Pseudonocardiaceae</taxon>
        <taxon>Saccharomonospora</taxon>
    </lineage>
</organism>
<dbReference type="OrthoDB" id="9813301at2"/>
<reference evidence="4" key="2">
    <citation type="submission" date="2012-01" db="EMBL/GenBank/DDBJ databases">
        <title>Noncontiguous Finished sequence of chromosome of Saccharomonospora glauca K62.</title>
        <authorList>
            <consortium name="US DOE Joint Genome Institute"/>
            <person name="Lucas S."/>
            <person name="Han J."/>
            <person name="Lapidus A."/>
            <person name="Cheng J.-F."/>
            <person name="Goodwin L."/>
            <person name="Pitluck S."/>
            <person name="Peters L."/>
            <person name="Mikhailova N."/>
            <person name="Held B."/>
            <person name="Detter J.C."/>
            <person name="Han C."/>
            <person name="Tapia R."/>
            <person name="Land M."/>
            <person name="Hauser L."/>
            <person name="Kyrpides N."/>
            <person name="Ivanova N."/>
            <person name="Pagani I."/>
            <person name="Brambilla E.-M."/>
            <person name="Klenk H.-P."/>
            <person name="Woyke T."/>
        </authorList>
    </citation>
    <scope>NUCLEOTIDE SEQUENCE [LARGE SCALE GENOMIC DNA]</scope>
    <source>
        <strain evidence="4">K62</strain>
    </source>
</reference>
<dbReference type="InterPro" id="IPR022029">
    <property type="entry name" value="YoaR-like_PG-bd"/>
</dbReference>
<evidence type="ECO:0000313" key="3">
    <source>
        <dbReference type="EMBL" id="EIF01112.1"/>
    </source>
</evidence>
<proteinExistence type="predicted"/>
<dbReference type="eggNOG" id="COG2720">
    <property type="taxonomic scope" value="Bacteria"/>
</dbReference>
<gene>
    <name evidence="3" type="ORF">SacglDRAFT_04282</name>
</gene>
<dbReference type="Proteomes" id="UP000005087">
    <property type="component" value="Chromosome"/>
</dbReference>
<feature type="transmembrane region" description="Helical" evidence="1">
    <location>
        <begin position="41"/>
        <end position="62"/>
    </location>
</feature>
<reference evidence="3 4" key="1">
    <citation type="submission" date="2011-09" db="EMBL/GenBank/DDBJ databases">
        <authorList>
            <consortium name="US DOE Joint Genome Institute (JGI-PGF)"/>
            <person name="Lucas S."/>
            <person name="Han J."/>
            <person name="Lapidus A."/>
            <person name="Cheng J.-F."/>
            <person name="Goodwin L."/>
            <person name="Pitluck S."/>
            <person name="Peters L."/>
            <person name="Land M.L."/>
            <person name="Hauser L."/>
            <person name="Brambilla E."/>
            <person name="Klenk H.-P."/>
            <person name="Woyke T.J."/>
        </authorList>
    </citation>
    <scope>NUCLEOTIDE SEQUENCE [LARGE SCALE GENOMIC DNA]</scope>
    <source>
        <strain evidence="3 4">K62</strain>
    </source>
</reference>
<dbReference type="RefSeq" id="WP_005466997.1">
    <property type="nucleotide sequence ID" value="NZ_CM001484.1"/>
</dbReference>
<evidence type="ECO:0000256" key="1">
    <source>
        <dbReference type="SAM" id="Phobius"/>
    </source>
</evidence>
<dbReference type="STRING" id="928724.SacglDRAFT_04282"/>
<dbReference type="EMBL" id="CM001484">
    <property type="protein sequence ID" value="EIF01112.1"/>
    <property type="molecule type" value="Genomic_DNA"/>
</dbReference>
<accession>I1D837</accession>
<keyword evidence="1" id="KW-1133">Transmembrane helix</keyword>